<feature type="coiled-coil region" evidence="1">
    <location>
        <begin position="26"/>
        <end position="59"/>
    </location>
</feature>
<sequence>MSKPHIEIAKQLKQNSVEIKEYFEDLYRWQSEIETKEEKEKKEEEKKKHINNYLKEKELGENDNTHLCNKNLKKNKKENKNISLKRDCNSIDSYYKAWDKLKMDDIENDSNDNDDNNVNNFNENTVNNIYNDINNIKCDDETNENNKKMKSINGTMNENDTNKNNSSHKIDGKNNVDANIDVDYEISVSKSLDNIKNEHIVKFQSKVYNIYFSKSEESKINYQNKKYNKCLENYNDIINYIDYELRNNNIFIEIEKNCDNETYIEIMSNNYIFDKKVEELLILRTKTLINRSLVFQKLSSYFESIQDCSSIILFYKYFLPNKKDCIEYSVKEFLSINIKYIIFKAYYLRGMARYKLKIYKLCLKDFTNSKELSNELYGCKSINIDNSIQHVENIIKENNIKKHIRRQNEYTSTMLEQYKLTPRLLKIEVIPKSSMRELKYFENNNEIDGNNEHNHISKIKENCISNTNKDNNTKGINEKLGKNENQVNEFIQNKSYDVNTLNKKSKDNNENNLKINEENVENKKNDVKLLNSEHINSDSSLELSEKPILSDIEDTKPLLLTLSNEKSCEKIKNKINFELLWNSNKIKKNLKSQIDILKIAFLVEGIFNFYLDKDVYVDILDSLFKNNFLDLFEDTKNDKEIKKHLEKKYEQDCSFIKMNTQNQEDLFKENEYSRKEKIKNTHDEKIDSNDYVILIDILYSMTNYGKDSYVFLFIDKKERILLQNFFSFILKYPNIFICSEECIKQKTLLMKNLLEIIY</sequence>
<feature type="compositionally biased region" description="Polar residues" evidence="2">
    <location>
        <begin position="152"/>
        <end position="167"/>
    </location>
</feature>
<dbReference type="InterPro" id="IPR011990">
    <property type="entry name" value="TPR-like_helical_dom_sf"/>
</dbReference>
<proteinExistence type="predicted"/>
<dbReference type="GeneID" id="39733688"/>
<keyword evidence="4" id="KW-1185">Reference proteome</keyword>
<evidence type="ECO:0000256" key="1">
    <source>
        <dbReference type="SAM" id="Coils"/>
    </source>
</evidence>
<dbReference type="AlphaFoldDB" id="A0A1J1H2L0"/>
<dbReference type="Proteomes" id="UP000220797">
    <property type="component" value="Unassembled WGS sequence"/>
</dbReference>
<gene>
    <name evidence="3" type="ORF">PGAL8A_00515500</name>
</gene>
<keyword evidence="1" id="KW-0175">Coiled coil</keyword>
<feature type="region of interest" description="Disordered" evidence="2">
    <location>
        <begin position="152"/>
        <end position="172"/>
    </location>
</feature>
<protein>
    <submittedName>
        <fullName evidence="3">Uncharacterized protein</fullName>
    </submittedName>
</protein>
<feature type="coiled-coil region" evidence="1">
    <location>
        <begin position="506"/>
        <end position="533"/>
    </location>
</feature>
<dbReference type="VEuPathDB" id="PlasmoDB:PGAL8A_00515500"/>
<evidence type="ECO:0000313" key="3">
    <source>
        <dbReference type="EMBL" id="CRG97582.1"/>
    </source>
</evidence>
<comment type="caution">
    <text evidence="3">The sequence shown here is derived from an EMBL/GenBank/DDBJ whole genome shotgun (WGS) entry which is preliminary data.</text>
</comment>
<dbReference type="SUPFAM" id="SSF48452">
    <property type="entry name" value="TPR-like"/>
    <property type="match status" value="1"/>
</dbReference>
<name>A0A1J1H2L0_PLAGA</name>
<dbReference type="OrthoDB" id="383194at2759"/>
<organism evidence="3 4">
    <name type="scientific">Plasmodium gallinaceum</name>
    <dbReference type="NCBI Taxonomy" id="5849"/>
    <lineage>
        <taxon>Eukaryota</taxon>
        <taxon>Sar</taxon>
        <taxon>Alveolata</taxon>
        <taxon>Apicomplexa</taxon>
        <taxon>Aconoidasida</taxon>
        <taxon>Haemosporida</taxon>
        <taxon>Plasmodiidae</taxon>
        <taxon>Plasmodium</taxon>
        <taxon>Plasmodium (Haemamoeba)</taxon>
    </lineage>
</organism>
<reference evidence="3" key="1">
    <citation type="submission" date="2015-04" db="EMBL/GenBank/DDBJ databases">
        <authorList>
            <consortium name="Pathogen Informatics"/>
        </authorList>
    </citation>
    <scope>NUCLEOTIDE SEQUENCE [LARGE SCALE GENOMIC DNA]</scope>
    <source>
        <strain evidence="3">8A</strain>
    </source>
</reference>
<evidence type="ECO:0000313" key="4">
    <source>
        <dbReference type="Proteomes" id="UP000220797"/>
    </source>
</evidence>
<accession>A0A1J1H2L0</accession>
<dbReference type="Gene3D" id="1.25.40.10">
    <property type="entry name" value="Tetratricopeptide repeat domain"/>
    <property type="match status" value="1"/>
</dbReference>
<dbReference type="EMBL" id="CVMV01000110">
    <property type="protein sequence ID" value="CRG97582.1"/>
    <property type="molecule type" value="Genomic_DNA"/>
</dbReference>
<dbReference type="RefSeq" id="XP_028530383.1">
    <property type="nucleotide sequence ID" value="XM_028673985.1"/>
</dbReference>
<evidence type="ECO:0000256" key="2">
    <source>
        <dbReference type="SAM" id="MobiDB-lite"/>
    </source>
</evidence>